<feature type="region of interest" description="Disordered" evidence="1">
    <location>
        <begin position="59"/>
        <end position="81"/>
    </location>
</feature>
<evidence type="ECO:0000313" key="4">
    <source>
        <dbReference type="Proteomes" id="UP000321764"/>
    </source>
</evidence>
<dbReference type="InterPro" id="IPR014506">
    <property type="entry name" value="UCP020479_CheW"/>
</dbReference>
<dbReference type="GO" id="GO:0007165">
    <property type="term" value="P:signal transduction"/>
    <property type="evidence" value="ECO:0007669"/>
    <property type="project" value="InterPro"/>
</dbReference>
<dbReference type="Proteomes" id="UP000321764">
    <property type="component" value="Unassembled WGS sequence"/>
</dbReference>
<feature type="domain" description="CheW-like" evidence="2">
    <location>
        <begin position="284"/>
        <end position="419"/>
    </location>
</feature>
<dbReference type="AlphaFoldDB" id="A0A5C8Z7D2"/>
<dbReference type="SMART" id="SM00260">
    <property type="entry name" value="CheW"/>
    <property type="match status" value="1"/>
</dbReference>
<dbReference type="Pfam" id="PF01584">
    <property type="entry name" value="CheW"/>
    <property type="match status" value="1"/>
</dbReference>
<evidence type="ECO:0000259" key="2">
    <source>
        <dbReference type="SMART" id="SM00260"/>
    </source>
</evidence>
<name>A0A5C8Z7D2_9GAMM</name>
<dbReference type="OrthoDB" id="5565759at2"/>
<dbReference type="PIRSF" id="PIRSF020479">
    <property type="entry name" value="UCP020479_CheW"/>
    <property type="match status" value="1"/>
</dbReference>
<protein>
    <recommendedName>
        <fullName evidence="2">CheW-like domain-containing protein</fullName>
    </recommendedName>
</protein>
<comment type="caution">
    <text evidence="3">The sequence shown here is derived from an EMBL/GenBank/DDBJ whole genome shotgun (WGS) entry which is preliminary data.</text>
</comment>
<dbReference type="EMBL" id="VKAD01000001">
    <property type="protein sequence ID" value="TXR53214.1"/>
    <property type="molecule type" value="Genomic_DNA"/>
</dbReference>
<dbReference type="InterPro" id="IPR036061">
    <property type="entry name" value="CheW-like_dom_sf"/>
</dbReference>
<reference evidence="3 4" key="1">
    <citation type="submission" date="2019-07" db="EMBL/GenBank/DDBJ databases">
        <title>Reinekea sp. strain SSH23 genome sequencing and assembly.</title>
        <authorList>
            <person name="Kim I."/>
        </authorList>
    </citation>
    <scope>NUCLEOTIDE SEQUENCE [LARGE SCALE GENOMIC DNA]</scope>
    <source>
        <strain evidence="3 4">SSH23</strain>
    </source>
</reference>
<gene>
    <name evidence="3" type="ORF">FME95_01180</name>
</gene>
<sequence length="424" mass="46643">MNRDKLTPDTEVLTQTAGSRLAVMSYLDDMLHEATTQAEEEEWVDDSILALTIVKPESAPVAQPETVEQVEEPAVQADQEPVEELSAQAFEALHEPEELVAELEPETFVAPEPVEPEVELQAEPEQSIEESHVAEFDMAPEPESEAALEAEPQAVEAELAEQDLSDEWLLDPEVQAKANRQLATPQAEPLAAVEMEPEAVVEQPAVEQPVVEPQVDVIETPAAIETPQVEAFVVTPEPIVTEPEVAEPVDYIDPEEDFDIAGVDLQAASAVPSWQENGQPEWGQSRFDCLVFTVNGLKLAVPLVLLGNIHPLDRELTYLYDQPDWFLGLLPIHQGRNIRVVNTTALVMPEKCTEDDKDNLKFAVSMHNSDWALGADSIEGSISLDPEIVKWRSNRTSRPWLAGTVTSEMCALIDIDGFAGILKG</sequence>
<dbReference type="InterPro" id="IPR002545">
    <property type="entry name" value="CheW-lke_dom"/>
</dbReference>
<evidence type="ECO:0000313" key="3">
    <source>
        <dbReference type="EMBL" id="TXR53214.1"/>
    </source>
</evidence>
<proteinExistence type="predicted"/>
<dbReference type="GO" id="GO:0006935">
    <property type="term" value="P:chemotaxis"/>
    <property type="evidence" value="ECO:0007669"/>
    <property type="project" value="InterPro"/>
</dbReference>
<accession>A0A5C8Z7D2</accession>
<organism evidence="3 4">
    <name type="scientific">Reinekea thalattae</name>
    <dbReference type="NCBI Taxonomy" id="2593301"/>
    <lineage>
        <taxon>Bacteria</taxon>
        <taxon>Pseudomonadati</taxon>
        <taxon>Pseudomonadota</taxon>
        <taxon>Gammaproteobacteria</taxon>
        <taxon>Oceanospirillales</taxon>
        <taxon>Saccharospirillaceae</taxon>
        <taxon>Reinekea</taxon>
    </lineage>
</organism>
<evidence type="ECO:0000256" key="1">
    <source>
        <dbReference type="SAM" id="MobiDB-lite"/>
    </source>
</evidence>
<dbReference type="SUPFAM" id="SSF50341">
    <property type="entry name" value="CheW-like"/>
    <property type="match status" value="1"/>
</dbReference>
<keyword evidence="4" id="KW-1185">Reference proteome</keyword>
<dbReference type="RefSeq" id="WP_147712389.1">
    <property type="nucleotide sequence ID" value="NZ_VKAD01000001.1"/>
</dbReference>